<dbReference type="Pfam" id="PF00535">
    <property type="entry name" value="Glycos_transf_2"/>
    <property type="match status" value="1"/>
</dbReference>
<dbReference type="EC" id="5.2.1.8" evidence="1"/>
<feature type="region of interest" description="Disordered" evidence="2">
    <location>
        <begin position="287"/>
        <end position="311"/>
    </location>
</feature>
<sequence length="869" mass="93978">MIWGFDDSASDPPSGGEAQEVDKARAAARPPRPPAARSPPRPVGVPVAVAAGLAAEDLKLVEKISAGAVERFGEGPSDELRQQLLANLRGRRVDLLGGAWTAVERHPPWRRAEFRRVHGQGAAGDGARTPEPGERVIVRLRACMPDPAGAPGIFLPLPASQESLDCILGDGCLPEGVEKALPRVGVGQTVEVRCIGEACLRDWPAEGLEHLPPEGYLVWQVQLARIVSVGGLDDPKCYTNHFVADVKQRLARANELRERGNALLKAGRIAKAVEVYEAGECFTSIHEPEDPRGLAAPGGQADSPPLFGDPSEVNRRMREARKPLLLNRALALQKQGDWRLSADVCTEVLKSLDPECVKALLRRGKSRVRLKEFHGATEDLLLAQRLDESVEPQARKELALLKRLEKQAHMRLLGASPSGSLQTALSRERAGTQRPRGQSRTSWAQGADGGACSAGGGSSATAPSAVDPPPREQSGAERGADGGLGTSPNPGDVARAAFVRGRVSVICPTTARRHDRLPQLYVCFLLQDVEDKELVVVDTGPGPSHFFGRLHDERVKYRHVPGPEDSMTIGAKRNCALHMASGEFVAHFDDDDLYAPPYLGGMLQVLQKGDAHVCKLAAWHVLDTETCVCGHYDGAARLPRPFESSREQDILAGGYGFSLVYRRELSARFGGFGDVSWGEDVHFVNAAKAAGVRTVFLRDTEFVCLHVQHGQNLSRSIAQSLVAPRTWLAFLRQLSHMAEALLGCLQGSGPREHMPRDLRDVRLLGHWDPSRVLAPDVRAAFARGAAQLKSPGPASPPLGLLVCSLYDEYYTCAKEDSQQTDPGPELLDPLERWRGSPQQGMTAWPSGRAGFVPSPLKPMESVGCSDARP</sequence>
<dbReference type="EMBL" id="HBNR01056903">
    <property type="protein sequence ID" value="CAE4624028.1"/>
    <property type="molecule type" value="Transcribed_RNA"/>
</dbReference>
<comment type="catalytic activity">
    <reaction evidence="1">
        <text>[protein]-peptidylproline (omega=180) = [protein]-peptidylproline (omega=0)</text>
        <dbReference type="Rhea" id="RHEA:16237"/>
        <dbReference type="Rhea" id="RHEA-COMP:10747"/>
        <dbReference type="Rhea" id="RHEA-COMP:10748"/>
        <dbReference type="ChEBI" id="CHEBI:83833"/>
        <dbReference type="ChEBI" id="CHEBI:83834"/>
        <dbReference type="EC" id="5.2.1.8"/>
    </reaction>
</comment>
<dbReference type="CDD" id="cd00761">
    <property type="entry name" value="Glyco_tranf_GTA_type"/>
    <property type="match status" value="1"/>
</dbReference>
<feature type="compositionally biased region" description="Pro residues" evidence="2">
    <location>
        <begin position="30"/>
        <end position="43"/>
    </location>
</feature>
<feature type="region of interest" description="Disordered" evidence="2">
    <location>
        <begin position="831"/>
        <end position="869"/>
    </location>
</feature>
<name>A0A7S4RSS9_9DINO</name>
<dbReference type="InterPro" id="IPR050754">
    <property type="entry name" value="FKBP4/5/8-like"/>
</dbReference>
<dbReference type="InterPro" id="IPR011990">
    <property type="entry name" value="TPR-like_helical_dom_sf"/>
</dbReference>
<keyword evidence="1" id="KW-0697">Rotamase</keyword>
<evidence type="ECO:0000313" key="4">
    <source>
        <dbReference type="EMBL" id="CAE4624028.1"/>
    </source>
</evidence>
<evidence type="ECO:0000256" key="1">
    <source>
        <dbReference type="PROSITE-ProRule" id="PRU00277"/>
    </source>
</evidence>
<feature type="domain" description="PPIase FKBP-type" evidence="3">
    <location>
        <begin position="133"/>
        <end position="227"/>
    </location>
</feature>
<evidence type="ECO:0000259" key="3">
    <source>
        <dbReference type="PROSITE" id="PS50059"/>
    </source>
</evidence>
<dbReference type="InterPro" id="IPR029044">
    <property type="entry name" value="Nucleotide-diphossugar_trans"/>
</dbReference>
<dbReference type="Gene3D" id="3.90.550.10">
    <property type="entry name" value="Spore Coat Polysaccharide Biosynthesis Protein SpsA, Chain A"/>
    <property type="match status" value="1"/>
</dbReference>
<dbReference type="SUPFAM" id="SSF53448">
    <property type="entry name" value="Nucleotide-diphospho-sugar transferases"/>
    <property type="match status" value="1"/>
</dbReference>
<dbReference type="PROSITE" id="PS50059">
    <property type="entry name" value="FKBP_PPIASE"/>
    <property type="match status" value="1"/>
</dbReference>
<feature type="compositionally biased region" description="Gly residues" evidence="2">
    <location>
        <begin position="447"/>
        <end position="458"/>
    </location>
</feature>
<accession>A0A7S4RSS9</accession>
<evidence type="ECO:0000256" key="2">
    <source>
        <dbReference type="SAM" id="MobiDB-lite"/>
    </source>
</evidence>
<proteinExistence type="predicted"/>
<dbReference type="GO" id="GO:0003755">
    <property type="term" value="F:peptidyl-prolyl cis-trans isomerase activity"/>
    <property type="evidence" value="ECO:0007669"/>
    <property type="project" value="UniProtKB-KW"/>
</dbReference>
<reference evidence="4" key="1">
    <citation type="submission" date="2021-01" db="EMBL/GenBank/DDBJ databases">
        <authorList>
            <person name="Corre E."/>
            <person name="Pelletier E."/>
            <person name="Niang G."/>
            <person name="Scheremetjew M."/>
            <person name="Finn R."/>
            <person name="Kale V."/>
            <person name="Holt S."/>
            <person name="Cochrane G."/>
            <person name="Meng A."/>
            <person name="Brown T."/>
            <person name="Cohen L."/>
        </authorList>
    </citation>
    <scope>NUCLEOTIDE SEQUENCE</scope>
    <source>
        <strain evidence="4">CCMP3105</strain>
    </source>
</reference>
<dbReference type="InterPro" id="IPR001179">
    <property type="entry name" value="PPIase_FKBP_dom"/>
</dbReference>
<dbReference type="Gene3D" id="1.25.40.10">
    <property type="entry name" value="Tetratricopeptide repeat domain"/>
    <property type="match status" value="1"/>
</dbReference>
<feature type="region of interest" description="Disordered" evidence="2">
    <location>
        <begin position="1"/>
        <end position="43"/>
    </location>
</feature>
<dbReference type="SUPFAM" id="SSF48452">
    <property type="entry name" value="TPR-like"/>
    <property type="match status" value="1"/>
</dbReference>
<dbReference type="AlphaFoldDB" id="A0A7S4RSS9"/>
<keyword evidence="1" id="KW-0413">Isomerase</keyword>
<gene>
    <name evidence="4" type="ORF">AMON00008_LOCUS40007</name>
</gene>
<protein>
    <recommendedName>
        <fullName evidence="1">peptidylprolyl isomerase</fullName>
        <ecNumber evidence="1">5.2.1.8</ecNumber>
    </recommendedName>
</protein>
<dbReference type="InterPro" id="IPR001173">
    <property type="entry name" value="Glyco_trans_2-like"/>
</dbReference>
<dbReference type="PANTHER" id="PTHR46512">
    <property type="entry name" value="PEPTIDYLPROLYL ISOMERASE"/>
    <property type="match status" value="1"/>
</dbReference>
<feature type="region of interest" description="Disordered" evidence="2">
    <location>
        <begin position="412"/>
        <end position="493"/>
    </location>
</feature>
<organism evidence="4">
    <name type="scientific">Alexandrium monilatum</name>
    <dbReference type="NCBI Taxonomy" id="311494"/>
    <lineage>
        <taxon>Eukaryota</taxon>
        <taxon>Sar</taxon>
        <taxon>Alveolata</taxon>
        <taxon>Dinophyceae</taxon>
        <taxon>Gonyaulacales</taxon>
        <taxon>Pyrocystaceae</taxon>
        <taxon>Alexandrium</taxon>
    </lineage>
</organism>